<dbReference type="PROSITE" id="PS00330">
    <property type="entry name" value="HEMOLYSIN_CALCIUM"/>
    <property type="match status" value="3"/>
</dbReference>
<dbReference type="PANTHER" id="PTHR38340:SF1">
    <property type="entry name" value="S-LAYER PROTEIN"/>
    <property type="match status" value="1"/>
</dbReference>
<dbReference type="InterPro" id="IPR015943">
    <property type="entry name" value="WD40/YVTN_repeat-like_dom_sf"/>
</dbReference>
<keyword evidence="2" id="KW-0964">Secreted</keyword>
<feature type="region of interest" description="Disordered" evidence="3">
    <location>
        <begin position="635"/>
        <end position="672"/>
    </location>
</feature>
<reference evidence="4 5" key="1">
    <citation type="submission" date="2016-10" db="EMBL/GenBank/DDBJ databases">
        <authorList>
            <person name="de Groot N.N."/>
        </authorList>
    </citation>
    <scope>NUCLEOTIDE SEQUENCE [LARGE SCALE GENOMIC DNA]</scope>
    <source>
        <strain evidence="5">DSM 938 / 37b4</strain>
    </source>
</reference>
<comment type="subcellular location">
    <subcellularLocation>
        <location evidence="1">Secreted</location>
    </subcellularLocation>
</comment>
<dbReference type="Gene3D" id="2.150.10.10">
    <property type="entry name" value="Serralysin-like metalloprotease, C-terminal"/>
    <property type="match status" value="6"/>
</dbReference>
<dbReference type="GO" id="GO:0005576">
    <property type="term" value="C:extracellular region"/>
    <property type="evidence" value="ECO:0007669"/>
    <property type="project" value="UniProtKB-SubCell"/>
</dbReference>
<proteinExistence type="predicted"/>
<dbReference type="PRINTS" id="PR00313">
    <property type="entry name" value="CABNDNGRPT"/>
</dbReference>
<dbReference type="Gene3D" id="2.130.10.10">
    <property type="entry name" value="YVTN repeat-like/Quinoprotein amine dehydrogenase"/>
    <property type="match status" value="1"/>
</dbReference>
<dbReference type="InterPro" id="IPR050557">
    <property type="entry name" value="RTX_toxin/Mannuronan_C5-epim"/>
</dbReference>
<protein>
    <submittedName>
        <fullName evidence="4">Ca2+-binding protein, RTX toxin-related</fullName>
    </submittedName>
</protein>
<evidence type="ECO:0000256" key="1">
    <source>
        <dbReference type="ARBA" id="ARBA00004613"/>
    </source>
</evidence>
<dbReference type="GO" id="GO:0005509">
    <property type="term" value="F:calcium ion binding"/>
    <property type="evidence" value="ECO:0007669"/>
    <property type="project" value="InterPro"/>
</dbReference>
<dbReference type="RefSeq" id="WP_074555826.1">
    <property type="nucleotide sequence ID" value="NZ_CP119563.1"/>
</dbReference>
<dbReference type="PANTHER" id="PTHR38340">
    <property type="entry name" value="S-LAYER PROTEIN"/>
    <property type="match status" value="1"/>
</dbReference>
<accession>A0A1G7QBW8</accession>
<gene>
    <name evidence="4" type="ORF">SAMN04244550_03169</name>
</gene>
<dbReference type="Pfam" id="PF00353">
    <property type="entry name" value="HemolysinCabind"/>
    <property type="match status" value="7"/>
</dbReference>
<sequence length="879" mass="89122">MRIAFTRRVESGLSLLDTNIERLEIVTTASGSFLYSVTGSNGGILAWQIGAQAVPTVADSFYFPGSLTGMAVLDLSWATFNGYTRILFGVTQGGDLLSSNSAAPGDLGRQTTVRLDDARSPWLQNGLLTAEIASGADMIYVADAISGALNGYAIDASGIPRWVSGTASPSGGAVGGRVLLEMVAVAGQEFLLRADAGFDGVASYRVGANGALVQVGTLGASNGLGLNDPTVMTTVTAFGKTFVVLGAGGSGTISVMELTATGSLRPTDHLMDTLDSRFGMITALEAVVVRGRVFVVAGGGDDGLTLFTLLPDGRLVQLQTLEQGTGLGLQDITALTMTVVGTELRIFVASGAQPGLSLLRIDLAALGVTVTGATSGNLRRDGSALDDLLVANTTGRDTLMGLAGEDVLVSGPGSTTMFGGAGNDTFVIRSSDNRQYVMDYSPGDRIDLSGLPMLRSTAQLIATPTDRGLLLSFGGTEIEIVSATGRPLALRDIWSGLSFGLPDRLLMLGEVQGERIVAGTGGGALSGTIGRDTLIGSSRADTINGLESSDMIQGGGGNDVIFGDRGNDTIAGDDGDDSLIGGEGANRMNGGNGNDTLIGDEDVDVLNGASGADSLVGNGGDDRLLGDVGRDTLLGGAGNDNLNGGNDDDRLSGGEGNDVLSGGAGNDTLFGDAGNDTLRGDAGNDRIDGGAGVNLLSGGAGADTLLGGSGNDSLYGGMETGTPEDLADSLSGGGGNDLLWGGAGNDTLRGGSHNDTLRGGSGADLLDGGDGDDWLFGESGNDLLTGGLGRDTFLHDGAAGAGTDWISDYGAEDRLVFTRAGARIGDFGLRWGDLGGDAAVRDVQLIHRPTGAAVWTVVDAESLQRLTLQIGGETHYLLV</sequence>
<dbReference type="Proteomes" id="UP000183812">
    <property type="component" value="Unassembled WGS sequence"/>
</dbReference>
<dbReference type="EMBL" id="FNAY01000023">
    <property type="protein sequence ID" value="SDF96026.1"/>
    <property type="molecule type" value="Genomic_DNA"/>
</dbReference>
<evidence type="ECO:0000313" key="5">
    <source>
        <dbReference type="Proteomes" id="UP000183812"/>
    </source>
</evidence>
<feature type="region of interest" description="Disordered" evidence="3">
    <location>
        <begin position="714"/>
        <end position="733"/>
    </location>
</feature>
<dbReference type="InterPro" id="IPR011049">
    <property type="entry name" value="Serralysin-like_metalloprot_C"/>
</dbReference>
<dbReference type="InterPro" id="IPR001343">
    <property type="entry name" value="Hemolysn_Ca-bd"/>
</dbReference>
<dbReference type="SUPFAM" id="SSF51120">
    <property type="entry name" value="beta-Roll"/>
    <property type="match status" value="4"/>
</dbReference>
<feature type="compositionally biased region" description="Low complexity" evidence="3">
    <location>
        <begin position="635"/>
        <end position="645"/>
    </location>
</feature>
<evidence type="ECO:0000313" key="4">
    <source>
        <dbReference type="EMBL" id="SDF96026.1"/>
    </source>
</evidence>
<name>A0A1G7QBW8_RHOCA</name>
<organism evidence="4 5">
    <name type="scientific">Rhodobacter capsulatus</name>
    <name type="common">Rhodopseudomonas capsulata</name>
    <dbReference type="NCBI Taxonomy" id="1061"/>
    <lineage>
        <taxon>Bacteria</taxon>
        <taxon>Pseudomonadati</taxon>
        <taxon>Pseudomonadota</taxon>
        <taxon>Alphaproteobacteria</taxon>
        <taxon>Rhodobacterales</taxon>
        <taxon>Rhodobacter group</taxon>
        <taxon>Rhodobacter</taxon>
    </lineage>
</organism>
<dbReference type="InterPro" id="IPR018511">
    <property type="entry name" value="Hemolysin-typ_Ca-bd_CS"/>
</dbReference>
<dbReference type="AlphaFoldDB" id="A0A1G7QBW8"/>
<evidence type="ECO:0000256" key="2">
    <source>
        <dbReference type="ARBA" id="ARBA00022525"/>
    </source>
</evidence>
<evidence type="ECO:0000256" key="3">
    <source>
        <dbReference type="SAM" id="MobiDB-lite"/>
    </source>
</evidence>